<organism evidence="3 4">
    <name type="scientific">Grifola frondosa</name>
    <name type="common">Maitake</name>
    <name type="synonym">Polyporus frondosus</name>
    <dbReference type="NCBI Taxonomy" id="5627"/>
    <lineage>
        <taxon>Eukaryota</taxon>
        <taxon>Fungi</taxon>
        <taxon>Dikarya</taxon>
        <taxon>Basidiomycota</taxon>
        <taxon>Agaricomycotina</taxon>
        <taxon>Agaricomycetes</taxon>
        <taxon>Polyporales</taxon>
        <taxon>Grifolaceae</taxon>
        <taxon>Grifola</taxon>
    </lineage>
</organism>
<feature type="coiled-coil region" evidence="1">
    <location>
        <begin position="184"/>
        <end position="218"/>
    </location>
</feature>
<evidence type="ECO:0000256" key="2">
    <source>
        <dbReference type="SAM" id="MobiDB-lite"/>
    </source>
</evidence>
<feature type="region of interest" description="Disordered" evidence="2">
    <location>
        <begin position="134"/>
        <end position="153"/>
    </location>
</feature>
<keyword evidence="4" id="KW-1185">Reference proteome</keyword>
<keyword evidence="1" id="KW-0175">Coiled coil</keyword>
<name>A0A1C7MD01_GRIFR</name>
<evidence type="ECO:0000313" key="3">
    <source>
        <dbReference type="EMBL" id="OBZ74821.1"/>
    </source>
</evidence>
<dbReference type="STRING" id="5627.A0A1C7MD01"/>
<gene>
    <name evidence="3" type="ORF">A0H81_05521</name>
</gene>
<sequence length="257" mass="29453">MLSCLPFLENLELREFETRQYSPLPGSLEEWSAVISTAGRLRRLVLPTLLIVNPAMSRSLLNPELPGSASDKEADSRLVDDSQRLRRIGNYFFLITLASTPYRNEELQRRKADAEKDRELFRELYGKASAYASDVTKENNETPRASNSCGKPRQEVEKWKSLCNMLTTRDQRTDDEVRRKAALELELREENARLKERLEGLEKACDRMEDVLDELAEDESPPADRVSLSSLRSARTTTAIFTRIYKKQSRDTACLTC</sequence>
<accession>A0A1C7MD01</accession>
<dbReference type="EMBL" id="LUGG01000005">
    <property type="protein sequence ID" value="OBZ74821.1"/>
    <property type="molecule type" value="Genomic_DNA"/>
</dbReference>
<proteinExistence type="predicted"/>
<dbReference type="AlphaFoldDB" id="A0A1C7MD01"/>
<protein>
    <submittedName>
        <fullName evidence="3">Uncharacterized protein</fullName>
    </submittedName>
</protein>
<dbReference type="OrthoDB" id="3647690at2759"/>
<evidence type="ECO:0000256" key="1">
    <source>
        <dbReference type="SAM" id="Coils"/>
    </source>
</evidence>
<comment type="caution">
    <text evidence="3">The sequence shown here is derived from an EMBL/GenBank/DDBJ whole genome shotgun (WGS) entry which is preliminary data.</text>
</comment>
<reference evidence="3 4" key="1">
    <citation type="submission" date="2016-03" db="EMBL/GenBank/DDBJ databases">
        <title>Whole genome sequencing of Grifola frondosa 9006-11.</title>
        <authorList>
            <person name="Min B."/>
            <person name="Park H."/>
            <person name="Kim J.-G."/>
            <person name="Cho H."/>
            <person name="Oh Y.-L."/>
            <person name="Kong W.-S."/>
            <person name="Choi I.-G."/>
        </authorList>
    </citation>
    <scope>NUCLEOTIDE SEQUENCE [LARGE SCALE GENOMIC DNA]</scope>
    <source>
        <strain evidence="3 4">9006-11</strain>
    </source>
</reference>
<evidence type="ECO:0000313" key="4">
    <source>
        <dbReference type="Proteomes" id="UP000092993"/>
    </source>
</evidence>
<dbReference type="Proteomes" id="UP000092993">
    <property type="component" value="Unassembled WGS sequence"/>
</dbReference>